<dbReference type="RefSeq" id="WP_102112489.1">
    <property type="nucleotide sequence ID" value="NZ_BMGN01000008.1"/>
</dbReference>
<dbReference type="KEGG" id="ncb:C0V82_11650"/>
<dbReference type="Proteomes" id="UP000234752">
    <property type="component" value="Chromosome eg_1"/>
</dbReference>
<gene>
    <name evidence="1" type="ORF">C0V82_11650</name>
</gene>
<dbReference type="OrthoDB" id="7376047at2"/>
<sequence>MTPWTCKALALAALLAMTEPAIAQADLTIREERAVTVDGAPEVWQVAWVGPVRDYCEAVSPEVAMTPACAVFARGQAGRLLLRRLRGGAVVDQFDPAPAFKGMGDGWTDGWSLLPRHAVRDDDYERWLEDEGAFLRAVQERPTATVLELYDYNRDGKAQEFLIRTETGPSGRGLYAAVGLIGGKLGFLHSTGRPDRALVLPRDIWVALRDRGGPVSQTKSACGDKGASLRSEQVLTAADGRIGVRARDYECALGTPPVLKAEYDG</sequence>
<protein>
    <submittedName>
        <fullName evidence="1">Uncharacterized protein</fullName>
    </submittedName>
</protein>
<reference evidence="1 2" key="1">
    <citation type="submission" date="2017-12" db="EMBL/GenBank/DDBJ databases">
        <title>Genomes of bacteria within cyanobacterial aggregates.</title>
        <authorList>
            <person name="Cai H."/>
        </authorList>
    </citation>
    <scope>NUCLEOTIDE SEQUENCE [LARGE SCALE GENOMIC DNA]</scope>
    <source>
        <strain evidence="1 2">TH16</strain>
    </source>
</reference>
<name>A0A2K9NCI1_9PROT</name>
<evidence type="ECO:0000313" key="2">
    <source>
        <dbReference type="Proteomes" id="UP000234752"/>
    </source>
</evidence>
<accession>A0A2K9NCI1</accession>
<evidence type="ECO:0000313" key="1">
    <source>
        <dbReference type="EMBL" id="AUN30818.1"/>
    </source>
</evidence>
<proteinExistence type="predicted"/>
<keyword evidence="2" id="KW-1185">Reference proteome</keyword>
<organism evidence="1 2">
    <name type="scientific">Niveispirillum cyanobacteriorum</name>
    <dbReference type="NCBI Taxonomy" id="1612173"/>
    <lineage>
        <taxon>Bacteria</taxon>
        <taxon>Pseudomonadati</taxon>
        <taxon>Pseudomonadota</taxon>
        <taxon>Alphaproteobacteria</taxon>
        <taxon>Rhodospirillales</taxon>
        <taxon>Azospirillaceae</taxon>
        <taxon>Niveispirillum</taxon>
    </lineage>
</organism>
<dbReference type="EMBL" id="CP025611">
    <property type="protein sequence ID" value="AUN30818.1"/>
    <property type="molecule type" value="Genomic_DNA"/>
</dbReference>
<dbReference type="AlphaFoldDB" id="A0A2K9NCI1"/>